<dbReference type="InterPro" id="IPR014768">
    <property type="entry name" value="GBD/FH3_dom"/>
</dbReference>
<evidence type="ECO:0000256" key="1">
    <source>
        <dbReference type="ARBA" id="ARBA00023203"/>
    </source>
</evidence>
<dbReference type="InterPro" id="IPR016024">
    <property type="entry name" value="ARM-type_fold"/>
</dbReference>
<dbReference type="InterPro" id="IPR011989">
    <property type="entry name" value="ARM-like"/>
</dbReference>
<dbReference type="Ensembl" id="ENSPMGT00000023984.1">
    <property type="protein sequence ID" value="ENSPMGP00000022517.1"/>
    <property type="gene ID" value="ENSPMGG00000018223.1"/>
</dbReference>
<dbReference type="GO" id="GO:0055003">
    <property type="term" value="P:cardiac myofibril assembly"/>
    <property type="evidence" value="ECO:0007669"/>
    <property type="project" value="TreeGrafter"/>
</dbReference>
<keyword evidence="4" id="KW-1185">Reference proteome</keyword>
<dbReference type="GO" id="GO:0051015">
    <property type="term" value="F:actin filament binding"/>
    <property type="evidence" value="ECO:0007669"/>
    <property type="project" value="TreeGrafter"/>
</dbReference>
<keyword evidence="1" id="KW-0009">Actin-binding</keyword>
<proteinExistence type="predicted"/>
<dbReference type="Pfam" id="PF24959">
    <property type="entry name" value="FH3_FHOD1-3"/>
    <property type="match status" value="1"/>
</dbReference>
<dbReference type="PANTHER" id="PTHR45920">
    <property type="entry name" value="FORMIN HOMOLOGY 2 DOMAIN CONTAINING, ISOFORM I"/>
    <property type="match status" value="1"/>
</dbReference>
<evidence type="ECO:0000259" key="2">
    <source>
        <dbReference type="PROSITE" id="PS51232"/>
    </source>
</evidence>
<dbReference type="PANTHER" id="PTHR45920:SF3">
    <property type="entry name" value="FH1_FH2 DOMAIN-CONTAINING PROTEIN 3"/>
    <property type="match status" value="1"/>
</dbReference>
<protein>
    <recommendedName>
        <fullName evidence="2">GBD/FH3 domain-containing protein</fullName>
    </recommendedName>
</protein>
<reference evidence="3" key="2">
    <citation type="submission" date="2025-09" db="UniProtKB">
        <authorList>
            <consortium name="Ensembl"/>
        </authorList>
    </citation>
    <scope>IDENTIFICATION</scope>
</reference>
<reference evidence="3" key="1">
    <citation type="submission" date="2025-08" db="UniProtKB">
        <authorList>
            <consortium name="Ensembl"/>
        </authorList>
    </citation>
    <scope>IDENTIFICATION</scope>
</reference>
<name>A0A3B4AZ22_9GOBI</name>
<dbReference type="GO" id="GO:0030866">
    <property type="term" value="P:cortical actin cytoskeleton organization"/>
    <property type="evidence" value="ECO:0007669"/>
    <property type="project" value="TreeGrafter"/>
</dbReference>
<dbReference type="GO" id="GO:0045214">
    <property type="term" value="P:sarcomere organization"/>
    <property type="evidence" value="ECO:0007669"/>
    <property type="project" value="TreeGrafter"/>
</dbReference>
<sequence length="151" mass="16984">MLYVDGMNGVIAHTETIEWLYTLVGSKFRLVVKTALKLLLVFVEYSESNAPLLIDSITSVDTQRGSKPWSNCMEILHEKDGVDTELLVYAMSLINKTLAALPDQDSFYDMVDSLEEQGMETVSQRHLGRKGTDLDLVEQLNIYEVQNINGP</sequence>
<dbReference type="GO" id="GO:0005856">
    <property type="term" value="C:cytoskeleton"/>
    <property type="evidence" value="ECO:0007669"/>
    <property type="project" value="TreeGrafter"/>
</dbReference>
<evidence type="ECO:0000313" key="3">
    <source>
        <dbReference type="Ensembl" id="ENSPMGP00000022517.1"/>
    </source>
</evidence>
<dbReference type="PROSITE" id="PS51232">
    <property type="entry name" value="GBD_FH3"/>
    <property type="match status" value="1"/>
</dbReference>
<organism evidence="3 4">
    <name type="scientific">Periophthalmus magnuspinnatus</name>
    <dbReference type="NCBI Taxonomy" id="409849"/>
    <lineage>
        <taxon>Eukaryota</taxon>
        <taxon>Metazoa</taxon>
        <taxon>Chordata</taxon>
        <taxon>Craniata</taxon>
        <taxon>Vertebrata</taxon>
        <taxon>Euteleostomi</taxon>
        <taxon>Actinopterygii</taxon>
        <taxon>Neopterygii</taxon>
        <taxon>Teleostei</taxon>
        <taxon>Neoteleostei</taxon>
        <taxon>Acanthomorphata</taxon>
        <taxon>Gobiaria</taxon>
        <taxon>Gobiiformes</taxon>
        <taxon>Gobioidei</taxon>
        <taxon>Gobiidae</taxon>
        <taxon>Oxudercinae</taxon>
        <taxon>Periophthalmus</taxon>
    </lineage>
</organism>
<dbReference type="InterPro" id="IPR056771">
    <property type="entry name" value="FH3_FHOD1-3-like"/>
</dbReference>
<dbReference type="AlphaFoldDB" id="A0A3B4AZ22"/>
<accession>A0A3B4AZ22</accession>
<dbReference type="Gene3D" id="1.25.10.10">
    <property type="entry name" value="Leucine-rich Repeat Variant"/>
    <property type="match status" value="1"/>
</dbReference>
<dbReference type="Proteomes" id="UP000261520">
    <property type="component" value="Unplaced"/>
</dbReference>
<feature type="domain" description="GBD/FH3" evidence="2">
    <location>
        <begin position="1"/>
        <end position="151"/>
    </location>
</feature>
<evidence type="ECO:0000313" key="4">
    <source>
        <dbReference type="Proteomes" id="UP000261520"/>
    </source>
</evidence>
<dbReference type="GO" id="GO:0005737">
    <property type="term" value="C:cytoplasm"/>
    <property type="evidence" value="ECO:0007669"/>
    <property type="project" value="TreeGrafter"/>
</dbReference>
<dbReference type="STRING" id="409849.ENSPMGP00000022517"/>
<dbReference type="SUPFAM" id="SSF48371">
    <property type="entry name" value="ARM repeat"/>
    <property type="match status" value="1"/>
</dbReference>